<proteinExistence type="predicted"/>
<accession>A0ABU6FP93</accession>
<evidence type="ECO:0000313" key="2">
    <source>
        <dbReference type="Proteomes" id="UP001308776"/>
    </source>
</evidence>
<dbReference type="Proteomes" id="UP001308776">
    <property type="component" value="Unassembled WGS sequence"/>
</dbReference>
<organism evidence="1 2">
    <name type="scientific">Acidithiobacillus ferriphilus</name>
    <dbReference type="NCBI Taxonomy" id="1689834"/>
    <lineage>
        <taxon>Bacteria</taxon>
        <taxon>Pseudomonadati</taxon>
        <taxon>Pseudomonadota</taxon>
        <taxon>Acidithiobacillia</taxon>
        <taxon>Acidithiobacillales</taxon>
        <taxon>Acidithiobacillaceae</taxon>
        <taxon>Acidithiobacillus</taxon>
    </lineage>
</organism>
<dbReference type="RefSeq" id="WP_155735282.1">
    <property type="nucleotide sequence ID" value="NZ_JAAZUA010000178.1"/>
</dbReference>
<sequence>MDDVKGMESSASEQLLAEKATKIAGSLTVLKHTLDITARALAAKNLEFAAWSPEMAEKAASLAVPSALQDVFNPSSHLLNILQTGRAPILLRYLGEGPAEALGADRLQAPLPKAFRMVPAADILDSIQCLLTEWQAEINLLSLLLPDHLSMVTRYLESFDMEFFSNSQTQYSLGGS</sequence>
<comment type="caution">
    <text evidence="1">The sequence shown here is derived from an EMBL/GenBank/DDBJ whole genome shotgun (WGS) entry which is preliminary data.</text>
</comment>
<dbReference type="EMBL" id="JAQGFR010000156">
    <property type="protein sequence ID" value="MEB8513875.1"/>
    <property type="molecule type" value="Genomic_DNA"/>
</dbReference>
<reference evidence="1 2" key="1">
    <citation type="submission" date="2022-11" db="EMBL/GenBank/DDBJ databases">
        <title>Comparative genomics analysis of Acidithiobacillus ferriphilus.</title>
        <authorList>
            <person name="Ma L."/>
        </authorList>
    </citation>
    <scope>NUCLEOTIDE SEQUENCE [LARGE SCALE GENOMIC DNA]</scope>
    <source>
        <strain evidence="1 2">DY15</strain>
    </source>
</reference>
<evidence type="ECO:0000313" key="1">
    <source>
        <dbReference type="EMBL" id="MEB8513875.1"/>
    </source>
</evidence>
<name>A0ABU6FP93_9PROT</name>
<keyword evidence="2" id="KW-1185">Reference proteome</keyword>
<gene>
    <name evidence="1" type="ORF">OW717_07420</name>
</gene>
<protein>
    <submittedName>
        <fullName evidence="1">Uncharacterized protein</fullName>
    </submittedName>
</protein>